<dbReference type="PANTHER" id="PTHR43943:SF17">
    <property type="entry name" value="3-PHENYLPROPIONATE-DIHYDRODIOL_CINNAMIC ACID-DIHYDRODIOL DEHYDROGENASE"/>
    <property type="match status" value="1"/>
</dbReference>
<evidence type="ECO:0000313" key="3">
    <source>
        <dbReference type="EMBL" id="ADL19246.1"/>
    </source>
</evidence>
<evidence type="ECO:0000313" key="4">
    <source>
        <dbReference type="Proteomes" id="UP000000346"/>
    </source>
</evidence>
<dbReference type="Gene3D" id="3.40.50.720">
    <property type="entry name" value="NAD(P)-binding Rossmann-like Domain"/>
    <property type="match status" value="1"/>
</dbReference>
<protein>
    <submittedName>
        <fullName evidence="3">Short chain dehydrogenase</fullName>
        <ecNumber evidence="3">1.1.1.100</ecNumber>
    </submittedName>
</protein>
<dbReference type="eggNOG" id="arCOG01259">
    <property type="taxonomic scope" value="Archaea"/>
</dbReference>
<dbReference type="PANTHER" id="PTHR43943">
    <property type="entry name" value="DEHYDROGENASE/REDUCTASE (SDR FAMILY) MEMBER 4"/>
    <property type="match status" value="1"/>
</dbReference>
<dbReference type="KEGG" id="asc:ASAC_0840"/>
<evidence type="ECO:0000256" key="2">
    <source>
        <dbReference type="ARBA" id="ARBA00023002"/>
    </source>
</evidence>
<dbReference type="EMBL" id="CP001742">
    <property type="protein sequence ID" value="ADL19246.1"/>
    <property type="molecule type" value="Genomic_DNA"/>
</dbReference>
<dbReference type="Proteomes" id="UP000000346">
    <property type="component" value="Chromosome"/>
</dbReference>
<comment type="similarity">
    <text evidence="1">Belongs to the short-chain dehydrogenases/reductases (SDR) family.</text>
</comment>
<dbReference type="InterPro" id="IPR002347">
    <property type="entry name" value="SDR_fam"/>
</dbReference>
<accession>D9Q1Q8</accession>
<dbReference type="STRING" id="666510.ASAC_0840"/>
<organism evidence="3 4">
    <name type="scientific">Acidilobus saccharovorans (strain DSM 16705 / JCM 18335 / VKM B-2471 / 345-15)</name>
    <dbReference type="NCBI Taxonomy" id="666510"/>
    <lineage>
        <taxon>Archaea</taxon>
        <taxon>Thermoproteota</taxon>
        <taxon>Thermoprotei</taxon>
        <taxon>Acidilobales</taxon>
        <taxon>Acidilobaceae</taxon>
        <taxon>Acidilobus</taxon>
    </lineage>
</organism>
<dbReference type="InParanoid" id="D9Q1Q8"/>
<dbReference type="InterPro" id="IPR036291">
    <property type="entry name" value="NAD(P)-bd_dom_sf"/>
</dbReference>
<keyword evidence="2 3" id="KW-0560">Oxidoreductase</keyword>
<proteinExistence type="inferred from homology"/>
<dbReference type="AlphaFoldDB" id="D9Q1Q8"/>
<dbReference type="RefSeq" id="WP_013266758.1">
    <property type="nucleotide sequence ID" value="NC_014374.1"/>
</dbReference>
<keyword evidence="4" id="KW-1185">Reference proteome</keyword>
<dbReference type="PRINTS" id="PR00081">
    <property type="entry name" value="GDHRDH"/>
</dbReference>
<evidence type="ECO:0000256" key="1">
    <source>
        <dbReference type="ARBA" id="ARBA00006484"/>
    </source>
</evidence>
<sequence>MVSASPRWLRLRALITASSRGIGFGVAKVMLSRGHEVTINGSSEEHVNNALRQLSPLGRVHGVVADMTAREGVVKLVSEAVKAMGGLEGLVFIAPPPKPGKFEELSPADWELGARQLMLSAVWLVQEALPYLKASRGSIVILSSFAIREPVEVLALSNVIRISLAGLTRTLARELGKYGIRVNMVLPGNIETDRSRQVIESRARAKGISYEEELKIEMADVPLGRIGKPEEVGEVVEFLLSDRASYVSGAAIPVDGGLLHGVF</sequence>
<gene>
    <name evidence="3" type="ordered locus">ASAC_0840</name>
</gene>
<dbReference type="GO" id="GO:0004316">
    <property type="term" value="F:3-oxoacyl-[acyl-carrier-protein] reductase (NADPH) activity"/>
    <property type="evidence" value="ECO:0007669"/>
    <property type="project" value="UniProtKB-EC"/>
</dbReference>
<dbReference type="Pfam" id="PF13561">
    <property type="entry name" value="adh_short_C2"/>
    <property type="match status" value="1"/>
</dbReference>
<name>D9Q1Q8_ACIS3</name>
<reference evidence="3 4" key="1">
    <citation type="journal article" date="2010" name="Appl. Environ. Microbiol.">
        <title>The genome sequence of the crenarchaeon Acidilobus saccharovorans supports a new order, Acidilobales, and suggests an important ecological role in terrestrial acidic hot springs.</title>
        <authorList>
            <person name="Mardanov A.V."/>
            <person name="Svetlitchnyi V.A."/>
            <person name="Beletsky A.V."/>
            <person name="Prokofeva M.I."/>
            <person name="Bonch-Osmolovskaya E.A."/>
            <person name="Ravin N.V."/>
            <person name="Skryabin K.G."/>
        </authorList>
    </citation>
    <scope>NUCLEOTIDE SEQUENCE [LARGE SCALE GENOMIC DNA]</scope>
    <source>
        <strain evidence="4">DSM 16705 / JCM 18335 / VKM B-2471 / 345-15</strain>
    </source>
</reference>
<dbReference type="CDD" id="cd05344">
    <property type="entry name" value="BKR_like_SDR_like"/>
    <property type="match status" value="1"/>
</dbReference>
<dbReference type="SUPFAM" id="SSF51735">
    <property type="entry name" value="NAD(P)-binding Rossmann-fold domains"/>
    <property type="match status" value="1"/>
</dbReference>
<dbReference type="FunCoup" id="D9Q1Q8">
    <property type="interactions" value="80"/>
</dbReference>
<dbReference type="EC" id="1.1.1.100" evidence="3"/>
<dbReference type="GeneID" id="9499075"/>
<dbReference type="HOGENOM" id="CLU_010194_1_2_2"/>